<dbReference type="GO" id="GO:0008982">
    <property type="term" value="F:protein-N(PI)-phosphohistidine-sugar phosphotransferase activity"/>
    <property type="evidence" value="ECO:0007669"/>
    <property type="project" value="InterPro"/>
</dbReference>
<keyword evidence="4" id="KW-0762">Sugar transport</keyword>
<feature type="domain" description="PTS EIIB type-4" evidence="8">
    <location>
        <begin position="1"/>
        <end position="159"/>
    </location>
</feature>
<dbReference type="GO" id="GO:0009401">
    <property type="term" value="P:phosphoenolpyruvate-dependent sugar phosphotransferase system"/>
    <property type="evidence" value="ECO:0007669"/>
    <property type="project" value="UniProtKB-KW"/>
</dbReference>
<evidence type="ECO:0000256" key="1">
    <source>
        <dbReference type="ARBA" id="ARBA00004496"/>
    </source>
</evidence>
<dbReference type="SUPFAM" id="SSF52728">
    <property type="entry name" value="PTS IIb component"/>
    <property type="match status" value="1"/>
</dbReference>
<dbReference type="Proteomes" id="UP000434036">
    <property type="component" value="Unassembled WGS sequence"/>
</dbReference>
<dbReference type="CDD" id="cd00001">
    <property type="entry name" value="PTS_IIB_man"/>
    <property type="match status" value="1"/>
</dbReference>
<dbReference type="EMBL" id="WUUQ01000006">
    <property type="protein sequence ID" value="MXQ74382.1"/>
    <property type="molecule type" value="Genomic_DNA"/>
</dbReference>
<evidence type="ECO:0000256" key="7">
    <source>
        <dbReference type="ARBA" id="ARBA00022777"/>
    </source>
</evidence>
<dbReference type="InterPro" id="IPR004720">
    <property type="entry name" value="PTS_IIB_sorbose-sp"/>
</dbReference>
<keyword evidence="7" id="KW-0418">Kinase</keyword>
<organism evidence="9 10">
    <name type="scientific">Copranaerobaculum intestinale</name>
    <dbReference type="NCBI Taxonomy" id="2692629"/>
    <lineage>
        <taxon>Bacteria</taxon>
        <taxon>Bacillati</taxon>
        <taxon>Bacillota</taxon>
        <taxon>Erysipelotrichia</taxon>
        <taxon>Erysipelotrichales</taxon>
        <taxon>Erysipelotrichaceae</taxon>
        <taxon>Copranaerobaculum</taxon>
    </lineage>
</organism>
<dbReference type="RefSeq" id="WP_160625759.1">
    <property type="nucleotide sequence ID" value="NZ_WUUQ01000006.1"/>
</dbReference>
<keyword evidence="10" id="KW-1185">Reference proteome</keyword>
<dbReference type="Pfam" id="PF03830">
    <property type="entry name" value="PTSIIB_sorb"/>
    <property type="match status" value="1"/>
</dbReference>
<reference evidence="9 10" key="1">
    <citation type="submission" date="2019-12" db="EMBL/GenBank/DDBJ databases">
        <authorList>
            <person name="Yang R."/>
        </authorList>
    </citation>
    <scope>NUCLEOTIDE SEQUENCE [LARGE SCALE GENOMIC DNA]</scope>
    <source>
        <strain evidence="9 10">DONG20-135</strain>
    </source>
</reference>
<evidence type="ECO:0000256" key="2">
    <source>
        <dbReference type="ARBA" id="ARBA00022448"/>
    </source>
</evidence>
<sequence length="159" mass="17830">MEGIVHVRIDDRLLHGQVCAFWSNALKLTRIMVANDEVAVDEMQKSVLRMAAPAGVRTSLISLEKASANILAEKYKGQRVLLILKSPKDALRLIEMGLPIKSLNVGNMANRPDTTQYKRSISLTKSEYDDFMKLHELGVQMTAQMVPEEAVSDLMEFLK</sequence>
<evidence type="ECO:0000256" key="6">
    <source>
        <dbReference type="ARBA" id="ARBA00022683"/>
    </source>
</evidence>
<gene>
    <name evidence="9" type="ORF">GSF08_10645</name>
</gene>
<proteinExistence type="predicted"/>
<dbReference type="Gene3D" id="3.40.35.10">
    <property type="entry name" value="Phosphotransferase system, sorbose subfamily IIB component"/>
    <property type="match status" value="1"/>
</dbReference>
<evidence type="ECO:0000259" key="8">
    <source>
        <dbReference type="PROSITE" id="PS51101"/>
    </source>
</evidence>
<dbReference type="GO" id="GO:0005737">
    <property type="term" value="C:cytoplasm"/>
    <property type="evidence" value="ECO:0007669"/>
    <property type="project" value="UniProtKB-SubCell"/>
</dbReference>
<accession>A0A6N8U8Y9</accession>
<keyword evidence="5" id="KW-0808">Transferase</keyword>
<dbReference type="InterPro" id="IPR036667">
    <property type="entry name" value="PTS_IIB_sorbose-sp_sf"/>
</dbReference>
<keyword evidence="6" id="KW-0598">Phosphotransferase system</keyword>
<evidence type="ECO:0000256" key="5">
    <source>
        <dbReference type="ARBA" id="ARBA00022679"/>
    </source>
</evidence>
<dbReference type="AlphaFoldDB" id="A0A6N8U8Y9"/>
<reference evidence="9 10" key="2">
    <citation type="submission" date="2020-01" db="EMBL/GenBank/DDBJ databases">
        <title>Clostridiaceae sp. nov. isolated from the gut of human by culturomics.</title>
        <authorList>
            <person name="Chang Y."/>
        </authorList>
    </citation>
    <scope>NUCLEOTIDE SEQUENCE [LARGE SCALE GENOMIC DNA]</scope>
    <source>
        <strain evidence="9 10">DONG20-135</strain>
    </source>
</reference>
<dbReference type="PROSITE" id="PS51101">
    <property type="entry name" value="PTS_EIIB_TYPE_4"/>
    <property type="match status" value="1"/>
</dbReference>
<comment type="subcellular location">
    <subcellularLocation>
        <location evidence="1">Cytoplasm</location>
    </subcellularLocation>
</comment>
<comment type="caution">
    <text evidence="9">The sequence shown here is derived from an EMBL/GenBank/DDBJ whole genome shotgun (WGS) entry which is preliminary data.</text>
</comment>
<name>A0A6N8U8Y9_9FIRM</name>
<dbReference type="GO" id="GO:0016301">
    <property type="term" value="F:kinase activity"/>
    <property type="evidence" value="ECO:0007669"/>
    <property type="project" value="UniProtKB-KW"/>
</dbReference>
<evidence type="ECO:0000256" key="4">
    <source>
        <dbReference type="ARBA" id="ARBA00022597"/>
    </source>
</evidence>
<evidence type="ECO:0000256" key="3">
    <source>
        <dbReference type="ARBA" id="ARBA00022490"/>
    </source>
</evidence>
<keyword evidence="3" id="KW-0963">Cytoplasm</keyword>
<keyword evidence="2" id="KW-0813">Transport</keyword>
<protein>
    <submittedName>
        <fullName evidence="9">PTS transporter subunit IIB</fullName>
    </submittedName>
</protein>
<evidence type="ECO:0000313" key="10">
    <source>
        <dbReference type="Proteomes" id="UP000434036"/>
    </source>
</evidence>
<evidence type="ECO:0000313" key="9">
    <source>
        <dbReference type="EMBL" id="MXQ74382.1"/>
    </source>
</evidence>